<keyword evidence="7 14" id="KW-1133">Transmembrane helix</keyword>
<dbReference type="Proteomes" id="UP000700334">
    <property type="component" value="Unassembled WGS sequence"/>
</dbReference>
<evidence type="ECO:0000256" key="6">
    <source>
        <dbReference type="ARBA" id="ARBA00022725"/>
    </source>
</evidence>
<keyword evidence="10 12" id="KW-0675">Receptor</keyword>
<evidence type="ECO:0000256" key="1">
    <source>
        <dbReference type="ARBA" id="ARBA00003929"/>
    </source>
</evidence>
<protein>
    <submittedName>
        <fullName evidence="16">Olfactory receptor 13H1</fullName>
    </submittedName>
</protein>
<evidence type="ECO:0000256" key="11">
    <source>
        <dbReference type="ARBA" id="ARBA00023224"/>
    </source>
</evidence>
<comment type="caution">
    <text evidence="16">The sequence shown here is derived from an EMBL/GenBank/DDBJ whole genome shotgun (WGS) entry which is preliminary data.</text>
</comment>
<evidence type="ECO:0000313" key="17">
    <source>
        <dbReference type="Proteomes" id="UP000700334"/>
    </source>
</evidence>
<feature type="domain" description="G-protein coupled receptors family 1 profile" evidence="15">
    <location>
        <begin position="82"/>
        <end position="288"/>
    </location>
</feature>
<feature type="non-terminal residue" evidence="16">
    <location>
        <position position="1"/>
    </location>
</feature>
<feature type="transmembrane region" description="Helical" evidence="14">
    <location>
        <begin position="238"/>
        <end position="266"/>
    </location>
</feature>
<evidence type="ECO:0000256" key="5">
    <source>
        <dbReference type="ARBA" id="ARBA00022692"/>
    </source>
</evidence>
<dbReference type="SUPFAM" id="SSF81321">
    <property type="entry name" value="Family A G protein-coupled receptor-like"/>
    <property type="match status" value="1"/>
</dbReference>
<keyword evidence="9 14" id="KW-0472">Membrane</keyword>
<evidence type="ECO:0000256" key="12">
    <source>
        <dbReference type="RuleBase" id="RU000688"/>
    </source>
</evidence>
<feature type="region of interest" description="Disordered" evidence="13">
    <location>
        <begin position="1"/>
        <end position="31"/>
    </location>
</feature>
<sequence length="537" mass="57073">MPVAAGCSAHSPEPEPEHSVETGASRLPSPHLAPRAEEMNYQEVGNHTEVTEFILVGLSQHPASQRLLFWALVLIYAATVAGNGAVVVLVAASPPLHTPMYFFLGNLSLLDVLFSSSAMPLMVANALCDFPTISYSSCFAQLAAQAFLALAECFLLAIMAYDRFVAISDPLRYNAVMSSRTCLSLAVLAWGAAFLLTVIPTLLLPVSFCGHNAVDHFSCEVQAIFKLLCSSTIFLEGLMLACAVASMPLPLLFIFASYLCILRAVLRIRASDARLKAFSTCSSHLLTWGHHLLRDTDIYLCETPGQRGPRRGQDCVDLLCGGDPNAKPAHLHPEKQGRDSRSQESDLQAQTVTPPRPGRAQGGGPAPGLLPPSCPASGREVDTGEDVQGTTGWKLSPNRHLMVSGWKSAADAACTLDGMWRKLCGGRRTCTGHGAQRVFLGPLPHSTKAGLSSSSEETARARPRALMRAEQTLTLSNSEQAQSGSGQASTNLGEATGGTARGKPHTTAESCRRNQATDTLSCAGLSAVRRLQGGEAA</sequence>
<feature type="region of interest" description="Disordered" evidence="13">
    <location>
        <begin position="326"/>
        <end position="396"/>
    </location>
</feature>
<comment type="subcellular location">
    <subcellularLocation>
        <location evidence="2">Cell membrane</location>
        <topology evidence="2">Multi-pass membrane protein</topology>
    </subcellularLocation>
</comment>
<dbReference type="FunFam" id="1.20.1070.10:FF:000015">
    <property type="entry name" value="Olfactory receptor"/>
    <property type="match status" value="1"/>
</dbReference>
<comment type="function">
    <text evidence="1">Putative odorant or sperm cell receptor.</text>
</comment>
<evidence type="ECO:0000256" key="2">
    <source>
        <dbReference type="ARBA" id="ARBA00004651"/>
    </source>
</evidence>
<feature type="region of interest" description="Disordered" evidence="13">
    <location>
        <begin position="441"/>
        <end position="515"/>
    </location>
</feature>
<keyword evidence="11 12" id="KW-0807">Transducer</keyword>
<dbReference type="Pfam" id="PF13853">
    <property type="entry name" value="7tm_4"/>
    <property type="match status" value="1"/>
</dbReference>
<comment type="similarity">
    <text evidence="12">Belongs to the G-protein coupled receptor 1 family.</text>
</comment>
<dbReference type="AlphaFoldDB" id="A0A8J6A5Q8"/>
<keyword evidence="3" id="KW-1003">Cell membrane</keyword>
<dbReference type="PROSITE" id="PS00237">
    <property type="entry name" value="G_PROTEIN_RECEP_F1_1"/>
    <property type="match status" value="1"/>
</dbReference>
<organism evidence="16 17">
    <name type="scientific">Galemys pyrenaicus</name>
    <name type="common">Iberian desman</name>
    <name type="synonym">Pyrenean desman</name>
    <dbReference type="NCBI Taxonomy" id="202257"/>
    <lineage>
        <taxon>Eukaryota</taxon>
        <taxon>Metazoa</taxon>
        <taxon>Chordata</taxon>
        <taxon>Craniata</taxon>
        <taxon>Vertebrata</taxon>
        <taxon>Euteleostomi</taxon>
        <taxon>Mammalia</taxon>
        <taxon>Eutheria</taxon>
        <taxon>Laurasiatheria</taxon>
        <taxon>Eulipotyphla</taxon>
        <taxon>Talpidae</taxon>
        <taxon>Galemys</taxon>
    </lineage>
</organism>
<keyword evidence="5 12" id="KW-0812">Transmembrane</keyword>
<dbReference type="PROSITE" id="PS50262">
    <property type="entry name" value="G_PROTEIN_RECEP_F1_2"/>
    <property type="match status" value="1"/>
</dbReference>
<evidence type="ECO:0000256" key="3">
    <source>
        <dbReference type="ARBA" id="ARBA00022475"/>
    </source>
</evidence>
<dbReference type="InterPro" id="IPR000276">
    <property type="entry name" value="GPCR_Rhodpsn"/>
</dbReference>
<evidence type="ECO:0000256" key="14">
    <source>
        <dbReference type="SAM" id="Phobius"/>
    </source>
</evidence>
<dbReference type="GO" id="GO:0005886">
    <property type="term" value="C:plasma membrane"/>
    <property type="evidence" value="ECO:0007669"/>
    <property type="project" value="UniProtKB-SubCell"/>
</dbReference>
<feature type="compositionally biased region" description="Low complexity" evidence="13">
    <location>
        <begin position="480"/>
        <end position="489"/>
    </location>
</feature>
<dbReference type="GO" id="GO:0004930">
    <property type="term" value="F:G protein-coupled receptor activity"/>
    <property type="evidence" value="ECO:0007669"/>
    <property type="project" value="UniProtKB-KW"/>
</dbReference>
<dbReference type="InterPro" id="IPR017452">
    <property type="entry name" value="GPCR_Rhodpsn_7TM"/>
</dbReference>
<evidence type="ECO:0000256" key="8">
    <source>
        <dbReference type="ARBA" id="ARBA00023040"/>
    </source>
</evidence>
<evidence type="ECO:0000259" key="15">
    <source>
        <dbReference type="PROSITE" id="PS50262"/>
    </source>
</evidence>
<gene>
    <name evidence="16" type="ORF">J0S82_014520</name>
</gene>
<dbReference type="PRINTS" id="PR00245">
    <property type="entry name" value="OLFACTORYR"/>
</dbReference>
<feature type="transmembrane region" description="Helical" evidence="14">
    <location>
        <begin position="67"/>
        <end position="91"/>
    </location>
</feature>
<evidence type="ECO:0000256" key="13">
    <source>
        <dbReference type="SAM" id="MobiDB-lite"/>
    </source>
</evidence>
<dbReference type="PRINTS" id="PR00237">
    <property type="entry name" value="GPCRRHODOPSN"/>
</dbReference>
<dbReference type="InterPro" id="IPR000725">
    <property type="entry name" value="Olfact_rcpt"/>
</dbReference>
<dbReference type="GO" id="GO:0004984">
    <property type="term" value="F:olfactory receptor activity"/>
    <property type="evidence" value="ECO:0007669"/>
    <property type="project" value="InterPro"/>
</dbReference>
<evidence type="ECO:0000256" key="7">
    <source>
        <dbReference type="ARBA" id="ARBA00022989"/>
    </source>
</evidence>
<feature type="compositionally biased region" description="Basic and acidic residues" evidence="13">
    <location>
        <begin position="331"/>
        <end position="344"/>
    </location>
</feature>
<keyword evidence="8 12" id="KW-0297">G-protein coupled receptor</keyword>
<evidence type="ECO:0000256" key="10">
    <source>
        <dbReference type="ARBA" id="ARBA00023170"/>
    </source>
</evidence>
<keyword evidence="6" id="KW-0552">Olfaction</keyword>
<keyword evidence="4" id="KW-0716">Sensory transduction</keyword>
<dbReference type="PANTHER" id="PTHR26453">
    <property type="entry name" value="OLFACTORY RECEPTOR"/>
    <property type="match status" value="1"/>
</dbReference>
<feature type="transmembrane region" description="Helical" evidence="14">
    <location>
        <begin position="182"/>
        <end position="203"/>
    </location>
</feature>
<accession>A0A8J6A5Q8</accession>
<dbReference type="Gene3D" id="1.20.1070.10">
    <property type="entry name" value="Rhodopsin 7-helix transmembrane proteins"/>
    <property type="match status" value="1"/>
</dbReference>
<proteinExistence type="inferred from homology"/>
<feature type="transmembrane region" description="Helical" evidence="14">
    <location>
        <begin position="103"/>
        <end position="127"/>
    </location>
</feature>
<name>A0A8J6A5Q8_GALPY</name>
<dbReference type="EMBL" id="JAGFMF010012253">
    <property type="protein sequence ID" value="KAG8505639.1"/>
    <property type="molecule type" value="Genomic_DNA"/>
</dbReference>
<feature type="transmembrane region" description="Helical" evidence="14">
    <location>
        <begin position="139"/>
        <end position="161"/>
    </location>
</feature>
<reference evidence="16" key="1">
    <citation type="journal article" date="2021" name="Evol. Appl.">
        <title>The genome of the Pyrenean desman and the effects of bottlenecks and inbreeding on the genomic landscape of an endangered species.</title>
        <authorList>
            <person name="Escoda L."/>
            <person name="Castresana J."/>
        </authorList>
    </citation>
    <scope>NUCLEOTIDE SEQUENCE</scope>
    <source>
        <strain evidence="16">IBE-C5619</strain>
    </source>
</reference>
<evidence type="ECO:0000256" key="9">
    <source>
        <dbReference type="ARBA" id="ARBA00023136"/>
    </source>
</evidence>
<evidence type="ECO:0000313" key="16">
    <source>
        <dbReference type="EMBL" id="KAG8505639.1"/>
    </source>
</evidence>
<evidence type="ECO:0000256" key="4">
    <source>
        <dbReference type="ARBA" id="ARBA00022606"/>
    </source>
</evidence>
<keyword evidence="17" id="KW-1185">Reference proteome</keyword>
<dbReference type="OrthoDB" id="5950740at2759"/>